<evidence type="ECO:0000256" key="1">
    <source>
        <dbReference type="SAM" id="SignalP"/>
    </source>
</evidence>
<evidence type="ECO:0000313" key="2">
    <source>
        <dbReference type="EMBL" id="ORZ15569.1"/>
    </source>
</evidence>
<sequence length="80" mass="8979">MKLAVIVLLAAVLPSMAVGVEWCLCEHPRTKTLCSSHSYRDPSKIVGVMVRDRGMWYCNVGDDASEWWERCKGFPSCTTV</sequence>
<feature type="signal peptide" evidence="1">
    <location>
        <begin position="1"/>
        <end position="19"/>
    </location>
</feature>
<organism evidence="2 3">
    <name type="scientific">Lobosporangium transversale</name>
    <dbReference type="NCBI Taxonomy" id="64571"/>
    <lineage>
        <taxon>Eukaryota</taxon>
        <taxon>Fungi</taxon>
        <taxon>Fungi incertae sedis</taxon>
        <taxon>Mucoromycota</taxon>
        <taxon>Mortierellomycotina</taxon>
        <taxon>Mortierellomycetes</taxon>
        <taxon>Mortierellales</taxon>
        <taxon>Mortierellaceae</taxon>
        <taxon>Lobosporangium</taxon>
    </lineage>
</organism>
<dbReference type="InParanoid" id="A0A1Y2GMJ6"/>
<reference evidence="2 3" key="1">
    <citation type="submission" date="2016-07" db="EMBL/GenBank/DDBJ databases">
        <title>Pervasive Adenine N6-methylation of Active Genes in Fungi.</title>
        <authorList>
            <consortium name="DOE Joint Genome Institute"/>
            <person name="Mondo S.J."/>
            <person name="Dannebaum R.O."/>
            <person name="Kuo R.C."/>
            <person name="Labutti K."/>
            <person name="Haridas S."/>
            <person name="Kuo A."/>
            <person name="Salamov A."/>
            <person name="Ahrendt S.R."/>
            <person name="Lipzen A."/>
            <person name="Sullivan W."/>
            <person name="Andreopoulos W.B."/>
            <person name="Clum A."/>
            <person name="Lindquist E."/>
            <person name="Daum C."/>
            <person name="Ramamoorthy G.K."/>
            <person name="Gryganskyi A."/>
            <person name="Culley D."/>
            <person name="Magnuson J.K."/>
            <person name="James T.Y."/>
            <person name="O'Malley M.A."/>
            <person name="Stajich J.E."/>
            <person name="Spatafora J.W."/>
            <person name="Visel A."/>
            <person name="Grigoriev I.V."/>
        </authorList>
    </citation>
    <scope>NUCLEOTIDE SEQUENCE [LARGE SCALE GENOMIC DNA]</scope>
    <source>
        <strain evidence="2 3">NRRL 3116</strain>
    </source>
</reference>
<protein>
    <submittedName>
        <fullName evidence="2">Uncharacterized protein</fullName>
    </submittedName>
</protein>
<dbReference type="AlphaFoldDB" id="A0A1Y2GMJ6"/>
<evidence type="ECO:0000313" key="3">
    <source>
        <dbReference type="Proteomes" id="UP000193648"/>
    </source>
</evidence>
<dbReference type="RefSeq" id="XP_021881317.1">
    <property type="nucleotide sequence ID" value="XM_022024253.1"/>
</dbReference>
<feature type="chain" id="PRO_5013050667" evidence="1">
    <location>
        <begin position="20"/>
        <end position="80"/>
    </location>
</feature>
<dbReference type="GeneID" id="33566097"/>
<accession>A0A1Y2GMJ6</accession>
<proteinExistence type="predicted"/>
<dbReference type="Proteomes" id="UP000193648">
    <property type="component" value="Unassembled WGS sequence"/>
</dbReference>
<comment type="caution">
    <text evidence="2">The sequence shown here is derived from an EMBL/GenBank/DDBJ whole genome shotgun (WGS) entry which is preliminary data.</text>
</comment>
<name>A0A1Y2GMJ6_9FUNG</name>
<gene>
    <name evidence="2" type="ORF">BCR41DRAFT_354088</name>
</gene>
<dbReference type="EMBL" id="MCFF01000019">
    <property type="protein sequence ID" value="ORZ15569.1"/>
    <property type="molecule type" value="Genomic_DNA"/>
</dbReference>
<keyword evidence="1" id="KW-0732">Signal</keyword>
<keyword evidence="3" id="KW-1185">Reference proteome</keyword>